<keyword evidence="1" id="KW-0597">Phosphoprotein</keyword>
<evidence type="ECO:0000256" key="1">
    <source>
        <dbReference type="PROSITE-ProRule" id="PRU00169"/>
    </source>
</evidence>
<gene>
    <name evidence="3" type="ORF">ACFYWW_12015</name>
</gene>
<protein>
    <recommendedName>
        <fullName evidence="2">Response regulatory domain-containing protein</fullName>
    </recommendedName>
</protein>
<dbReference type="InterPro" id="IPR051015">
    <property type="entry name" value="EvgA-like"/>
</dbReference>
<evidence type="ECO:0000259" key="2">
    <source>
        <dbReference type="PROSITE" id="PS50110"/>
    </source>
</evidence>
<evidence type="ECO:0000313" key="4">
    <source>
        <dbReference type="Proteomes" id="UP001601976"/>
    </source>
</evidence>
<dbReference type="SUPFAM" id="SSF52172">
    <property type="entry name" value="CheY-like"/>
    <property type="match status" value="1"/>
</dbReference>
<organism evidence="3 4">
    <name type="scientific">Streptomyces flavidovirens</name>
    <dbReference type="NCBI Taxonomy" id="67298"/>
    <lineage>
        <taxon>Bacteria</taxon>
        <taxon>Bacillati</taxon>
        <taxon>Actinomycetota</taxon>
        <taxon>Actinomycetes</taxon>
        <taxon>Kitasatosporales</taxon>
        <taxon>Streptomycetaceae</taxon>
        <taxon>Streptomyces</taxon>
    </lineage>
</organism>
<dbReference type="PANTHER" id="PTHR45566:SF2">
    <property type="entry name" value="NARL SUBFAMILY"/>
    <property type="match status" value="1"/>
</dbReference>
<name>A0ABW6RFS4_9ACTN</name>
<dbReference type="InterPro" id="IPR001789">
    <property type="entry name" value="Sig_transdc_resp-reg_receiver"/>
</dbReference>
<sequence length="144" mass="15692">MGATLIRVLLVEDTGLMQGALAALLAREEDIEVLVESEGNGSVLARALSYRPDVAVIDVDCREREELALGGELSAQLPECRMLLVTGSSTRECLWRVLAQHTPGLIGKDAPADRLVDGIRKVARGQRYIDRISPCGPSTRRRAR</sequence>
<dbReference type="Gene3D" id="3.40.50.2300">
    <property type="match status" value="1"/>
</dbReference>
<evidence type="ECO:0000313" key="3">
    <source>
        <dbReference type="EMBL" id="MFF3339439.1"/>
    </source>
</evidence>
<proteinExistence type="predicted"/>
<feature type="modified residue" description="4-aspartylphosphate" evidence="1">
    <location>
        <position position="58"/>
    </location>
</feature>
<keyword evidence="4" id="KW-1185">Reference proteome</keyword>
<reference evidence="3 4" key="1">
    <citation type="submission" date="2024-10" db="EMBL/GenBank/DDBJ databases">
        <title>The Natural Products Discovery Center: Release of the First 8490 Sequenced Strains for Exploring Actinobacteria Biosynthetic Diversity.</title>
        <authorList>
            <person name="Kalkreuter E."/>
            <person name="Kautsar S.A."/>
            <person name="Yang D."/>
            <person name="Bader C.D."/>
            <person name="Teijaro C.N."/>
            <person name="Fluegel L."/>
            <person name="Davis C.M."/>
            <person name="Simpson J.R."/>
            <person name="Lauterbach L."/>
            <person name="Steele A.D."/>
            <person name="Gui C."/>
            <person name="Meng S."/>
            <person name="Li G."/>
            <person name="Viehrig K."/>
            <person name="Ye F."/>
            <person name="Su P."/>
            <person name="Kiefer A.F."/>
            <person name="Nichols A."/>
            <person name="Cepeda A.J."/>
            <person name="Yan W."/>
            <person name="Fan B."/>
            <person name="Jiang Y."/>
            <person name="Adhikari A."/>
            <person name="Zheng C.-J."/>
            <person name="Schuster L."/>
            <person name="Cowan T.M."/>
            <person name="Smanski M.J."/>
            <person name="Chevrette M.G."/>
            <person name="De Carvalho L.P.S."/>
            <person name="Shen B."/>
        </authorList>
    </citation>
    <scope>NUCLEOTIDE SEQUENCE [LARGE SCALE GENOMIC DNA]</scope>
    <source>
        <strain evidence="3 4">NPDC003029</strain>
    </source>
</reference>
<feature type="domain" description="Response regulatory" evidence="2">
    <location>
        <begin position="7"/>
        <end position="123"/>
    </location>
</feature>
<dbReference type="InterPro" id="IPR011006">
    <property type="entry name" value="CheY-like_superfamily"/>
</dbReference>
<dbReference type="Proteomes" id="UP001601976">
    <property type="component" value="Unassembled WGS sequence"/>
</dbReference>
<dbReference type="PANTHER" id="PTHR45566">
    <property type="entry name" value="HTH-TYPE TRANSCRIPTIONAL REGULATOR YHJB-RELATED"/>
    <property type="match status" value="1"/>
</dbReference>
<dbReference type="EMBL" id="JBIAPK010000003">
    <property type="protein sequence ID" value="MFF3339439.1"/>
    <property type="molecule type" value="Genomic_DNA"/>
</dbReference>
<accession>A0ABW6RFS4</accession>
<dbReference type="RefSeq" id="WP_355712133.1">
    <property type="nucleotide sequence ID" value="NZ_JBEXNP010000001.1"/>
</dbReference>
<dbReference type="PROSITE" id="PS50110">
    <property type="entry name" value="RESPONSE_REGULATORY"/>
    <property type="match status" value="1"/>
</dbReference>
<comment type="caution">
    <text evidence="3">The sequence shown here is derived from an EMBL/GenBank/DDBJ whole genome shotgun (WGS) entry which is preliminary data.</text>
</comment>